<accession>A0A401FIF5</accession>
<organism evidence="2 3">
    <name type="scientific">Lentilactobacillus kosonis</name>
    <dbReference type="NCBI Taxonomy" id="2810561"/>
    <lineage>
        <taxon>Bacteria</taxon>
        <taxon>Bacillati</taxon>
        <taxon>Bacillota</taxon>
        <taxon>Bacilli</taxon>
        <taxon>Lactobacillales</taxon>
        <taxon>Lactobacillaceae</taxon>
        <taxon>Lentilactobacillus</taxon>
    </lineage>
</organism>
<gene>
    <name evidence="2" type="ORF">NBRC111893_291</name>
</gene>
<keyword evidence="2" id="KW-0378">Hydrolase</keyword>
<dbReference type="PANTHER" id="PTHR43358">
    <property type="entry name" value="ALPHA/BETA-HYDROLASE"/>
    <property type="match status" value="1"/>
</dbReference>
<dbReference type="InterPro" id="IPR029058">
    <property type="entry name" value="AB_hydrolase_fold"/>
</dbReference>
<name>A0A401FIF5_9LACO</name>
<reference evidence="2 3" key="1">
    <citation type="submission" date="2017-11" db="EMBL/GenBank/DDBJ databases">
        <title>Draft Genome Sequence of Lactobacillus curieae NBRC 111893 isolated from Koso, a Japanese sugar-Vegetable Fermented Beverage.</title>
        <authorList>
            <person name="Chiou T.Y."/>
            <person name="Oshima K."/>
            <person name="Suda W."/>
            <person name="Hattori M."/>
            <person name="Takahashi T."/>
        </authorList>
    </citation>
    <scope>NUCLEOTIDE SEQUENCE [LARGE SCALE GENOMIC DNA]</scope>
    <source>
        <strain evidence="2 3">NBRC111893</strain>
    </source>
</reference>
<dbReference type="SUPFAM" id="SSF53474">
    <property type="entry name" value="alpha/beta-Hydrolases"/>
    <property type="match status" value="1"/>
</dbReference>
<dbReference type="Gene3D" id="3.40.50.1820">
    <property type="entry name" value="alpha/beta hydrolase"/>
    <property type="match status" value="1"/>
</dbReference>
<comment type="caution">
    <text evidence="2">The sequence shown here is derived from an EMBL/GenBank/DDBJ whole genome shotgun (WGS) entry which is preliminary data.</text>
</comment>
<dbReference type="Pfam" id="PF00561">
    <property type="entry name" value="Abhydrolase_1"/>
    <property type="match status" value="1"/>
</dbReference>
<dbReference type="Proteomes" id="UP000286974">
    <property type="component" value="Unassembled WGS sequence"/>
</dbReference>
<dbReference type="AlphaFoldDB" id="A0A401FIF5"/>
<feature type="domain" description="AB hydrolase-1" evidence="1">
    <location>
        <begin position="6"/>
        <end position="99"/>
    </location>
</feature>
<dbReference type="PANTHER" id="PTHR43358:SF4">
    <property type="entry name" value="ALPHA_BETA HYDROLASE FOLD-1 DOMAIN-CONTAINING PROTEIN"/>
    <property type="match status" value="1"/>
</dbReference>
<dbReference type="InterPro" id="IPR052920">
    <property type="entry name" value="DNA-binding_regulatory"/>
</dbReference>
<sequence length="141" mass="15719">MFHQLGYNVLLPDARGHGDSQGNYIGFGWPERLDYDKWIAQVIHRQGSDSQIVVFGVSMGGATTMMVSGTKLPSQVKAFVEDCGYTSANDEIVYQAKQLYHLPAVPRFPLVDIVSSITQFKDGYNFKEASSLNQVKKIIDQ</sequence>
<dbReference type="GO" id="GO:0016787">
    <property type="term" value="F:hydrolase activity"/>
    <property type="evidence" value="ECO:0007669"/>
    <property type="project" value="UniProtKB-KW"/>
</dbReference>
<evidence type="ECO:0000259" key="1">
    <source>
        <dbReference type="Pfam" id="PF00561"/>
    </source>
</evidence>
<dbReference type="EMBL" id="BEXA01000001">
    <property type="protein sequence ID" value="GAY72145.1"/>
    <property type="molecule type" value="Genomic_DNA"/>
</dbReference>
<dbReference type="InterPro" id="IPR000073">
    <property type="entry name" value="AB_hydrolase_1"/>
</dbReference>
<evidence type="ECO:0000313" key="2">
    <source>
        <dbReference type="EMBL" id="GAY72145.1"/>
    </source>
</evidence>
<protein>
    <submittedName>
        <fullName evidence="2">Hydrolases of the alpha/beta superfamily</fullName>
    </submittedName>
</protein>
<proteinExistence type="predicted"/>
<evidence type="ECO:0000313" key="3">
    <source>
        <dbReference type="Proteomes" id="UP000286974"/>
    </source>
</evidence>
<keyword evidence="3" id="KW-1185">Reference proteome</keyword>
<dbReference type="STRING" id="1138822.PL11_002455"/>